<evidence type="ECO:0000313" key="2">
    <source>
        <dbReference type="Proteomes" id="UP000617734"/>
    </source>
</evidence>
<accession>A0A919GFC8</accession>
<evidence type="ECO:0000313" key="1">
    <source>
        <dbReference type="EMBL" id="GHH83301.1"/>
    </source>
</evidence>
<dbReference type="AlphaFoldDB" id="A0A919GFC8"/>
<protein>
    <submittedName>
        <fullName evidence="1">Uncharacterized protein</fullName>
    </submittedName>
</protein>
<reference evidence="1" key="1">
    <citation type="journal article" date="2014" name="Int. J. Syst. Evol. Microbiol.">
        <title>Complete genome sequence of Corynebacterium casei LMG S-19264T (=DSM 44701T), isolated from a smear-ripened cheese.</title>
        <authorList>
            <consortium name="US DOE Joint Genome Institute (JGI-PGF)"/>
            <person name="Walter F."/>
            <person name="Albersmeier A."/>
            <person name="Kalinowski J."/>
            <person name="Ruckert C."/>
        </authorList>
    </citation>
    <scope>NUCLEOTIDE SEQUENCE</scope>
    <source>
        <strain evidence="1">JCM 4646</strain>
    </source>
</reference>
<proteinExistence type="predicted"/>
<dbReference type="EMBL" id="BNBO01000064">
    <property type="protein sequence ID" value="GHH83301.1"/>
    <property type="molecule type" value="Genomic_DNA"/>
</dbReference>
<comment type="caution">
    <text evidence="1">The sequence shown here is derived from an EMBL/GenBank/DDBJ whole genome shotgun (WGS) entry which is preliminary data.</text>
</comment>
<name>A0A919GFC8_9ACTN</name>
<dbReference type="Proteomes" id="UP000617734">
    <property type="component" value="Unassembled WGS sequence"/>
</dbReference>
<sequence length="68" mass="7554">MSMNVTELDAETVELLPSREALGRLKFVKVHANVAFVHAHNESWAVNDYSPLAVAQSEAAQSINVYQR</sequence>
<keyword evidence="2" id="KW-1185">Reference proteome</keyword>
<reference evidence="1" key="2">
    <citation type="submission" date="2020-09" db="EMBL/GenBank/DDBJ databases">
        <authorList>
            <person name="Sun Q."/>
            <person name="Ohkuma M."/>
        </authorList>
    </citation>
    <scope>NUCLEOTIDE SEQUENCE</scope>
    <source>
        <strain evidence="1">JCM 4646</strain>
    </source>
</reference>
<organism evidence="1 2">
    <name type="scientific">Kitasatospora indigofera</name>
    <dbReference type="NCBI Taxonomy" id="67307"/>
    <lineage>
        <taxon>Bacteria</taxon>
        <taxon>Bacillati</taxon>
        <taxon>Actinomycetota</taxon>
        <taxon>Actinomycetes</taxon>
        <taxon>Kitasatosporales</taxon>
        <taxon>Streptomycetaceae</taxon>
        <taxon>Kitasatospora</taxon>
    </lineage>
</organism>
<gene>
    <name evidence="1" type="ORF">GCM10018781_70120</name>
</gene>